<dbReference type="PROSITE" id="PS00028">
    <property type="entry name" value="ZINC_FINGER_C2H2_1"/>
    <property type="match status" value="1"/>
</dbReference>
<dbReference type="GO" id="GO:0000978">
    <property type="term" value="F:RNA polymerase II cis-regulatory region sequence-specific DNA binding"/>
    <property type="evidence" value="ECO:0007669"/>
    <property type="project" value="TreeGrafter"/>
</dbReference>
<evidence type="ECO:0000256" key="1">
    <source>
        <dbReference type="ARBA" id="ARBA00004123"/>
    </source>
</evidence>
<organism evidence="10 11">
    <name type="scientific">Hirundo rustica rustica</name>
    <dbReference type="NCBI Taxonomy" id="333673"/>
    <lineage>
        <taxon>Eukaryota</taxon>
        <taxon>Metazoa</taxon>
        <taxon>Chordata</taxon>
        <taxon>Craniata</taxon>
        <taxon>Vertebrata</taxon>
        <taxon>Euteleostomi</taxon>
        <taxon>Archelosauria</taxon>
        <taxon>Archosauria</taxon>
        <taxon>Dinosauria</taxon>
        <taxon>Saurischia</taxon>
        <taxon>Theropoda</taxon>
        <taxon>Coelurosauria</taxon>
        <taxon>Aves</taxon>
        <taxon>Neognathae</taxon>
        <taxon>Neoaves</taxon>
        <taxon>Telluraves</taxon>
        <taxon>Australaves</taxon>
        <taxon>Passeriformes</taxon>
        <taxon>Sylvioidea</taxon>
        <taxon>Hirundinidae</taxon>
        <taxon>Hirundo</taxon>
    </lineage>
</organism>
<dbReference type="GO" id="GO:0000981">
    <property type="term" value="F:DNA-binding transcription factor activity, RNA polymerase II-specific"/>
    <property type="evidence" value="ECO:0007669"/>
    <property type="project" value="TreeGrafter"/>
</dbReference>
<comment type="caution">
    <text evidence="10">The sequence shown here is derived from an EMBL/GenBank/DDBJ whole genome shotgun (WGS) entry which is preliminary data.</text>
</comment>
<keyword evidence="2" id="KW-0479">Metal-binding</keyword>
<evidence type="ECO:0000256" key="8">
    <source>
        <dbReference type="SAM" id="MobiDB-lite"/>
    </source>
</evidence>
<evidence type="ECO:0000313" key="11">
    <source>
        <dbReference type="Proteomes" id="UP000269221"/>
    </source>
</evidence>
<dbReference type="SUPFAM" id="SSF57667">
    <property type="entry name" value="beta-beta-alpha zinc fingers"/>
    <property type="match status" value="1"/>
</dbReference>
<dbReference type="GO" id="GO:0008270">
    <property type="term" value="F:zinc ion binding"/>
    <property type="evidence" value="ECO:0007669"/>
    <property type="project" value="UniProtKB-KW"/>
</dbReference>
<feature type="compositionally biased region" description="Basic and acidic residues" evidence="8">
    <location>
        <begin position="380"/>
        <end position="394"/>
    </location>
</feature>
<feature type="region of interest" description="Disordered" evidence="8">
    <location>
        <begin position="297"/>
        <end position="328"/>
    </location>
</feature>
<name>A0A3M0J623_HIRRU</name>
<dbReference type="PANTHER" id="PTHR23226:SF416">
    <property type="entry name" value="FI01424P"/>
    <property type="match status" value="1"/>
</dbReference>
<dbReference type="STRING" id="333673.A0A3M0J623"/>
<evidence type="ECO:0000256" key="6">
    <source>
        <dbReference type="ARBA" id="ARBA00023242"/>
    </source>
</evidence>
<feature type="domain" description="C2H2-type" evidence="9">
    <location>
        <begin position="441"/>
        <end position="468"/>
    </location>
</feature>
<dbReference type="AlphaFoldDB" id="A0A3M0J623"/>
<keyword evidence="4 7" id="KW-0863">Zinc-finger</keyword>
<feature type="compositionally biased region" description="Basic and acidic residues" evidence="8">
    <location>
        <begin position="297"/>
        <end position="307"/>
    </location>
</feature>
<evidence type="ECO:0000256" key="2">
    <source>
        <dbReference type="ARBA" id="ARBA00022723"/>
    </source>
</evidence>
<evidence type="ECO:0000313" key="10">
    <source>
        <dbReference type="EMBL" id="RMB96262.1"/>
    </source>
</evidence>
<dbReference type="FunFam" id="3.30.160.60:FF:002343">
    <property type="entry name" value="Zinc finger protein 33A"/>
    <property type="match status" value="1"/>
</dbReference>
<evidence type="ECO:0000256" key="7">
    <source>
        <dbReference type="PROSITE-ProRule" id="PRU00042"/>
    </source>
</evidence>
<feature type="region of interest" description="Disordered" evidence="8">
    <location>
        <begin position="367"/>
        <end position="398"/>
    </location>
</feature>
<dbReference type="PANTHER" id="PTHR23226">
    <property type="entry name" value="ZINC FINGER AND SCAN DOMAIN-CONTAINING"/>
    <property type="match status" value="1"/>
</dbReference>
<evidence type="ECO:0000256" key="3">
    <source>
        <dbReference type="ARBA" id="ARBA00022737"/>
    </source>
</evidence>
<proteinExistence type="predicted"/>
<keyword evidence="3" id="KW-0677">Repeat</keyword>
<dbReference type="Proteomes" id="UP000269221">
    <property type="component" value="Unassembled WGS sequence"/>
</dbReference>
<evidence type="ECO:0000259" key="9">
    <source>
        <dbReference type="PROSITE" id="PS50157"/>
    </source>
</evidence>
<keyword evidence="11" id="KW-1185">Reference proteome</keyword>
<dbReference type="Gene3D" id="3.30.160.60">
    <property type="entry name" value="Classic Zinc Finger"/>
    <property type="match status" value="2"/>
</dbReference>
<feature type="compositionally biased region" description="Polar residues" evidence="8">
    <location>
        <begin position="254"/>
        <end position="264"/>
    </location>
</feature>
<evidence type="ECO:0000256" key="5">
    <source>
        <dbReference type="ARBA" id="ARBA00022833"/>
    </source>
</evidence>
<evidence type="ECO:0000256" key="4">
    <source>
        <dbReference type="ARBA" id="ARBA00022771"/>
    </source>
</evidence>
<keyword evidence="6" id="KW-0539">Nucleus</keyword>
<dbReference type="GO" id="GO:0005634">
    <property type="term" value="C:nucleus"/>
    <property type="evidence" value="ECO:0007669"/>
    <property type="project" value="UniProtKB-SubCell"/>
</dbReference>
<reference evidence="10 11" key="1">
    <citation type="submission" date="2018-07" db="EMBL/GenBank/DDBJ databases">
        <title>A high quality draft genome assembly of the barn swallow (H. rustica rustica).</title>
        <authorList>
            <person name="Formenti G."/>
            <person name="Chiara M."/>
            <person name="Poveda L."/>
            <person name="Francoijs K.-J."/>
            <person name="Bonisoli-Alquati A."/>
            <person name="Canova L."/>
            <person name="Gianfranceschi L."/>
            <person name="Horner D.S."/>
            <person name="Saino N."/>
        </authorList>
    </citation>
    <scope>NUCLEOTIDE SEQUENCE [LARGE SCALE GENOMIC DNA]</scope>
    <source>
        <strain evidence="10">Chelidonia</strain>
        <tissue evidence="10">Blood</tissue>
    </source>
</reference>
<feature type="domain" description="C2H2-type" evidence="9">
    <location>
        <begin position="469"/>
        <end position="496"/>
    </location>
</feature>
<dbReference type="PROSITE" id="PS50157">
    <property type="entry name" value="ZINC_FINGER_C2H2_2"/>
    <property type="match status" value="2"/>
</dbReference>
<gene>
    <name evidence="10" type="ORF">DUI87_27325</name>
</gene>
<keyword evidence="5" id="KW-0862">Zinc</keyword>
<protein>
    <recommendedName>
        <fullName evidence="9">C2H2-type domain-containing protein</fullName>
    </recommendedName>
</protein>
<sequence length="565" mass="64100">MGAAAAPALAHGGGDGSGAVRTPRGRFLLVLPVAAGRQEWRHSGNGGGPRTRSSEPESIIINNFNAGSKVAFHACRRQWGRENIPPQSSLWEADLQEELKAHSQREEERKRRGGKRIPIVLFIPMTTKPLYSVCNIDGEACSLFFMKNYRNLEIVPGLEQNHRTLQTLSSIPFQDHVSTPMKSRYFSHLVKNFPRGTLWSLICGALNSKIFLGPATPQEIILQEATVQRNSSPRNYCARNNCARNNCARNYYQESPPQEATAQETTHKEISGQKPLGKKLLGKKLLPKKLLDKKLLPKDDIGQETTRHGKTPAVAESHQELEEGQKVAPVSSLLAEETENEHDFCMEQRDTAHKTGFPFPTLRRMEEEAVRKRKMPQDSQADKELSMETREDKSPQQILVEEAVLSGSTGQESNGEEKSWRSLVRRDCKSRSRGSEEERATLCQEGDQRWSQSSDLVVHEQLHDGEKPHKCFGCAKSFSWRCHLLRHQRIHTDERPYECGECVEELQEQLPPDQSPEDPHWGEALRVWGMWEEVQRELQPNQAPEDPHWGTAIQVWGMWEVLQVL</sequence>
<dbReference type="InterPro" id="IPR036236">
    <property type="entry name" value="Znf_C2H2_sf"/>
</dbReference>
<dbReference type="EMBL" id="QRBI01000178">
    <property type="protein sequence ID" value="RMB96262.1"/>
    <property type="molecule type" value="Genomic_DNA"/>
</dbReference>
<comment type="subcellular location">
    <subcellularLocation>
        <location evidence="1">Nucleus</location>
    </subcellularLocation>
</comment>
<accession>A0A3M0J623</accession>
<feature type="region of interest" description="Disordered" evidence="8">
    <location>
        <begin position="254"/>
        <end position="278"/>
    </location>
</feature>
<dbReference type="InterPro" id="IPR013087">
    <property type="entry name" value="Znf_C2H2_type"/>
</dbReference>